<dbReference type="EMBL" id="JARYMX010000007">
    <property type="protein sequence ID" value="KAJ9541458.1"/>
    <property type="molecule type" value="Genomic_DNA"/>
</dbReference>
<comment type="caution">
    <text evidence="1">The sequence shown here is derived from an EMBL/GenBank/DDBJ whole genome shotgun (WGS) entry which is preliminary data.</text>
</comment>
<dbReference type="Proteomes" id="UP001172457">
    <property type="component" value="Chromosome 7"/>
</dbReference>
<organism evidence="1 2">
    <name type="scientific">Centaurea solstitialis</name>
    <name type="common">yellow star-thistle</name>
    <dbReference type="NCBI Taxonomy" id="347529"/>
    <lineage>
        <taxon>Eukaryota</taxon>
        <taxon>Viridiplantae</taxon>
        <taxon>Streptophyta</taxon>
        <taxon>Embryophyta</taxon>
        <taxon>Tracheophyta</taxon>
        <taxon>Spermatophyta</taxon>
        <taxon>Magnoliopsida</taxon>
        <taxon>eudicotyledons</taxon>
        <taxon>Gunneridae</taxon>
        <taxon>Pentapetalae</taxon>
        <taxon>asterids</taxon>
        <taxon>campanulids</taxon>
        <taxon>Asterales</taxon>
        <taxon>Asteraceae</taxon>
        <taxon>Carduoideae</taxon>
        <taxon>Cardueae</taxon>
        <taxon>Centaureinae</taxon>
        <taxon>Centaurea</taxon>
    </lineage>
</organism>
<evidence type="ECO:0000313" key="2">
    <source>
        <dbReference type="Proteomes" id="UP001172457"/>
    </source>
</evidence>
<accession>A0AA38SM89</accession>
<evidence type="ECO:0000313" key="1">
    <source>
        <dbReference type="EMBL" id="KAJ9541458.1"/>
    </source>
</evidence>
<protein>
    <submittedName>
        <fullName evidence="1">Uncharacterized protein</fullName>
    </submittedName>
</protein>
<keyword evidence="2" id="KW-1185">Reference proteome</keyword>
<dbReference type="AlphaFoldDB" id="A0AA38SM89"/>
<reference evidence="1" key="1">
    <citation type="submission" date="2023-03" db="EMBL/GenBank/DDBJ databases">
        <title>Chromosome-scale reference genome and RAD-based genetic map of yellow starthistle (Centaurea solstitialis) reveal putative structural variation and QTLs associated with invader traits.</title>
        <authorList>
            <person name="Reatini B."/>
            <person name="Cang F.A."/>
            <person name="Jiang Q."/>
            <person name="Mckibben M.T.W."/>
            <person name="Barker M.S."/>
            <person name="Rieseberg L.H."/>
            <person name="Dlugosch K.M."/>
        </authorList>
    </citation>
    <scope>NUCLEOTIDE SEQUENCE</scope>
    <source>
        <strain evidence="1">CAN-66</strain>
        <tissue evidence="1">Leaf</tissue>
    </source>
</reference>
<name>A0AA38SM89_9ASTR</name>
<sequence>MNVAFTTTFVDLTTTINKLKPDVNNHHQKRIIIEEPIRVPRGVDILTSLTMGVEKFLDWHIELE</sequence>
<gene>
    <name evidence="1" type="ORF">OSB04_027964</name>
</gene>
<proteinExistence type="predicted"/>